<dbReference type="GO" id="GO:0004832">
    <property type="term" value="F:valine-tRNA ligase activity"/>
    <property type="evidence" value="ECO:0007669"/>
    <property type="project" value="UniProtKB-UniRule"/>
</dbReference>
<comment type="catalytic activity">
    <reaction evidence="10 12">
        <text>tRNA(Val) + L-valine + ATP = L-valyl-tRNA(Val) + AMP + diphosphate</text>
        <dbReference type="Rhea" id="RHEA:10704"/>
        <dbReference type="Rhea" id="RHEA-COMP:9672"/>
        <dbReference type="Rhea" id="RHEA-COMP:9708"/>
        <dbReference type="ChEBI" id="CHEBI:30616"/>
        <dbReference type="ChEBI" id="CHEBI:33019"/>
        <dbReference type="ChEBI" id="CHEBI:57762"/>
        <dbReference type="ChEBI" id="CHEBI:78442"/>
        <dbReference type="ChEBI" id="CHEBI:78537"/>
        <dbReference type="ChEBI" id="CHEBI:456215"/>
        <dbReference type="EC" id="6.1.1.9"/>
    </reaction>
</comment>
<dbReference type="InterPro" id="IPR009080">
    <property type="entry name" value="tRNAsynth_Ia_anticodon-bd"/>
</dbReference>
<dbReference type="InterPro" id="IPR019499">
    <property type="entry name" value="Val-tRNA_synth_tRNA-bd"/>
</dbReference>
<comment type="similarity">
    <text evidence="11 12">Belongs to the class-I aminoacyl-tRNA synthetase family. ValS type 1 subfamily.</text>
</comment>
<feature type="domain" description="Methionyl/Valyl/Leucyl/Isoleucyl-tRNA synthetase anticodon-binding" evidence="14">
    <location>
        <begin position="701"/>
        <end position="844"/>
    </location>
</feature>
<comment type="domain">
    <text evidence="12">ValRS has two distinct active sites: one for aminoacylation and one for editing. The misactivated threonine is translocated from the active site to the editing site.</text>
</comment>
<feature type="short sequence motif" description="'HIGH' region" evidence="12">
    <location>
        <begin position="45"/>
        <end position="55"/>
    </location>
</feature>
<protein>
    <recommendedName>
        <fullName evidence="12">Valine--tRNA ligase</fullName>
        <ecNumber evidence="12">6.1.1.9</ecNumber>
    </recommendedName>
    <alternativeName>
        <fullName evidence="12">Valyl-tRNA synthetase</fullName>
        <shortName evidence="12">ValRS</shortName>
    </alternativeName>
</protein>
<evidence type="ECO:0000259" key="14">
    <source>
        <dbReference type="Pfam" id="PF08264"/>
    </source>
</evidence>
<dbReference type="Proteomes" id="UP000287687">
    <property type="component" value="Unassembled WGS sequence"/>
</dbReference>
<keyword evidence="4 12" id="KW-0436">Ligase</keyword>
<dbReference type="FunFam" id="1.10.287.380:FF:000001">
    <property type="entry name" value="Valine--tRNA ligase"/>
    <property type="match status" value="1"/>
</dbReference>
<dbReference type="InterPro" id="IPR010978">
    <property type="entry name" value="tRNA-bd_arm"/>
</dbReference>
<dbReference type="Pfam" id="PF10458">
    <property type="entry name" value="Val_tRNA-synt_C"/>
    <property type="match status" value="1"/>
</dbReference>
<dbReference type="PANTHER" id="PTHR11946">
    <property type="entry name" value="VALYL-TRNA SYNTHETASES"/>
    <property type="match status" value="1"/>
</dbReference>
<feature type="short sequence motif" description="'KMSKS' region" evidence="12">
    <location>
        <begin position="619"/>
        <end position="623"/>
    </location>
</feature>
<dbReference type="Gene3D" id="3.40.50.620">
    <property type="entry name" value="HUPs"/>
    <property type="match status" value="2"/>
</dbReference>
<dbReference type="GO" id="GO:0005524">
    <property type="term" value="F:ATP binding"/>
    <property type="evidence" value="ECO:0007669"/>
    <property type="project" value="UniProtKB-UniRule"/>
</dbReference>
<comment type="caution">
    <text evidence="16">The sequence shown here is derived from an EMBL/GenBank/DDBJ whole genome shotgun (WGS) entry which is preliminary data.</text>
</comment>
<dbReference type="GO" id="GO:0006438">
    <property type="term" value="P:valyl-tRNA aminoacylation"/>
    <property type="evidence" value="ECO:0007669"/>
    <property type="project" value="UniProtKB-UniRule"/>
</dbReference>
<dbReference type="OrthoDB" id="9810365at2"/>
<dbReference type="Pfam" id="PF08264">
    <property type="entry name" value="Anticodon_1"/>
    <property type="match status" value="1"/>
</dbReference>
<evidence type="ECO:0000256" key="7">
    <source>
        <dbReference type="ARBA" id="ARBA00022917"/>
    </source>
</evidence>
<dbReference type="SUPFAM" id="SSF50677">
    <property type="entry name" value="ValRS/IleRS/LeuRS editing domain"/>
    <property type="match status" value="1"/>
</dbReference>
<comment type="subcellular location">
    <subcellularLocation>
        <location evidence="1 12">Cytoplasm</location>
    </subcellularLocation>
</comment>
<evidence type="ECO:0000313" key="16">
    <source>
        <dbReference type="EMBL" id="RWX75691.1"/>
    </source>
</evidence>
<feature type="coiled-coil region" evidence="12">
    <location>
        <begin position="901"/>
        <end position="970"/>
    </location>
</feature>
<dbReference type="FunFam" id="3.40.50.620:FF:000032">
    <property type="entry name" value="Valine--tRNA ligase"/>
    <property type="match status" value="1"/>
</dbReference>
<name>A0A3S3RH25_9HYPH</name>
<feature type="binding site" evidence="12">
    <location>
        <position position="622"/>
    </location>
    <ligand>
        <name>ATP</name>
        <dbReference type="ChEBI" id="CHEBI:30616"/>
    </ligand>
</feature>
<dbReference type="SUPFAM" id="SSF46589">
    <property type="entry name" value="tRNA-binding arm"/>
    <property type="match status" value="1"/>
</dbReference>
<dbReference type="Pfam" id="PF00133">
    <property type="entry name" value="tRNA-synt_1"/>
    <property type="match status" value="1"/>
</dbReference>
<dbReference type="InterPro" id="IPR002303">
    <property type="entry name" value="Valyl-tRNA_ligase"/>
</dbReference>
<feature type="domain" description="Aminoacyl-tRNA synthetase class Ia" evidence="13">
    <location>
        <begin position="15"/>
        <end position="659"/>
    </location>
</feature>
<evidence type="ECO:0000256" key="2">
    <source>
        <dbReference type="ARBA" id="ARBA00011245"/>
    </source>
</evidence>
<dbReference type="InterPro" id="IPR002300">
    <property type="entry name" value="aa-tRNA-synth_Ia"/>
</dbReference>
<dbReference type="InterPro" id="IPR014729">
    <property type="entry name" value="Rossmann-like_a/b/a_fold"/>
</dbReference>
<dbReference type="PROSITE" id="PS00178">
    <property type="entry name" value="AA_TRNA_LIGASE_I"/>
    <property type="match status" value="1"/>
</dbReference>
<sequence length="971" mass="109576">MLEKTYDSAAVEPKIAKAWDDADAFRAGANAKPGAESFTIVIPPPNVTGSLHMGHALNNTLQDIMVRFERMRGKDVLWQPGMDHAGIATQMVVERQLMERQLPGRREMGRDAFIDRVWEWKAESGGVIFNQLKRLGASCDWSRERFTMDEGLSKAVLEVFVSLYKQSLIYRGKRLVNWDPQFETAISDIEVENREVDGHMWHFKYPLAGGETYTYVEKDSDGNVVFQEERNYISIATTRPETMLGDGAVAVHPQDERYAPIVGKLCEIPVGPKALRRLIPIITDEYPDPTFGSGAVKITGAHDFNDYQVAKRNDIPLYRLMDTQACLRSDGEPYALCAEQAMAIARGGELPTESEVDDINLVPDEYRGLDRSAARKRIVDAINADGLAVTVKDAEGNDVPYVENKKIMQPFGDRSNVVIEPMLTDQWFVDAHTLAQPAIASVREGRTKFTPKNWEKTYFEWMENIQPWCISRQLWWGHQIPAWYGPDGQVFVEKSEEEALEAAIQHYLSHEGPWKAWVQEKLENFQPGEILTRDEDVLDTWFSSALWPFSTLGWPDKTPELDRYYPTSVLVTGFDIIFFWVARMMMMGLHFMKDERGNAVEPFHTVYVHALVRDKNGQKMSKSKGNVIDPLSLIDEYGADALRFTLAIMAAQGRDVKLDPARIAGYRNFGTKLWNATRFAEMNGVKLDPEFTPGSAKLTVNRWILTELSSTVRDVTEAIETQRFNEATGSLYRFVWNQVCDWYLELLKPIFGGEDEQAKSEAQACVAYVLDETYKLLHPFMPFMTEELWAHTSSRDDLLCHADWPMADFADQEAADEINWLVDLVSGLRSARSEMNVPPSAVAPLVVVGANEVTAFRMRRHDAAIRRLARVESIEPADIAPRGAAQIVVGEATACLPLGNLIDLAAEKARLEKAILKTEQEMDRLGKKLSNEKFVANADPEVVAADRERFAELEVQLASLKTALQRVSEAG</sequence>
<keyword evidence="3 12" id="KW-0963">Cytoplasm</keyword>
<dbReference type="NCBIfam" id="TIGR00422">
    <property type="entry name" value="valS"/>
    <property type="match status" value="1"/>
</dbReference>
<evidence type="ECO:0000256" key="5">
    <source>
        <dbReference type="ARBA" id="ARBA00022741"/>
    </source>
</evidence>
<evidence type="ECO:0000256" key="4">
    <source>
        <dbReference type="ARBA" id="ARBA00022598"/>
    </source>
</evidence>
<evidence type="ECO:0000256" key="11">
    <source>
        <dbReference type="ARBA" id="ARBA00060830"/>
    </source>
</evidence>
<dbReference type="Gene3D" id="1.10.730.10">
    <property type="entry name" value="Isoleucyl-tRNA Synthetase, Domain 1"/>
    <property type="match status" value="1"/>
</dbReference>
<evidence type="ECO:0000256" key="12">
    <source>
        <dbReference type="HAMAP-Rule" id="MF_02004"/>
    </source>
</evidence>
<evidence type="ECO:0000313" key="17">
    <source>
        <dbReference type="Proteomes" id="UP000287687"/>
    </source>
</evidence>
<dbReference type="InterPro" id="IPR013155">
    <property type="entry name" value="M/V/L/I-tRNA-synth_anticd-bd"/>
</dbReference>
<dbReference type="HAMAP" id="MF_02004">
    <property type="entry name" value="Val_tRNA_synth_type1"/>
    <property type="match status" value="1"/>
</dbReference>
<keyword evidence="7 12" id="KW-0648">Protein biosynthesis</keyword>
<evidence type="ECO:0000259" key="15">
    <source>
        <dbReference type="Pfam" id="PF10458"/>
    </source>
</evidence>
<feature type="domain" description="Valyl-tRNA synthetase tRNA-binding arm" evidence="15">
    <location>
        <begin position="903"/>
        <end position="966"/>
    </location>
</feature>
<dbReference type="EMBL" id="SBIP01000004">
    <property type="protein sequence ID" value="RWX75691.1"/>
    <property type="molecule type" value="Genomic_DNA"/>
</dbReference>
<reference evidence="16 17" key="1">
    <citation type="submission" date="2019-01" db="EMBL/GenBank/DDBJ databases">
        <title>The draft genome of Rhizobium sp. 24NR.</title>
        <authorList>
            <person name="Liu L."/>
            <person name="Liang L."/>
            <person name="Shi S."/>
            <person name="Xu L."/>
            <person name="Wang X."/>
            <person name="Li L."/>
            <person name="Zhang X."/>
        </authorList>
    </citation>
    <scope>NUCLEOTIDE SEQUENCE [LARGE SCALE GENOMIC DNA]</scope>
    <source>
        <strain evidence="16 17">24NR</strain>
    </source>
</reference>
<dbReference type="Gene3D" id="3.90.740.10">
    <property type="entry name" value="Valyl/Leucyl/Isoleucyl-tRNA synthetase, editing domain"/>
    <property type="match status" value="1"/>
</dbReference>
<dbReference type="NCBIfam" id="NF004349">
    <property type="entry name" value="PRK05729.1"/>
    <property type="match status" value="1"/>
</dbReference>
<organism evidence="16 17">
    <name type="scientific">Neorhizobium lilium</name>
    <dbReference type="NCBI Taxonomy" id="2503024"/>
    <lineage>
        <taxon>Bacteria</taxon>
        <taxon>Pseudomonadati</taxon>
        <taxon>Pseudomonadota</taxon>
        <taxon>Alphaproteobacteria</taxon>
        <taxon>Hyphomicrobiales</taxon>
        <taxon>Rhizobiaceae</taxon>
        <taxon>Rhizobium/Agrobacterium group</taxon>
        <taxon>Neorhizobium</taxon>
    </lineage>
</organism>
<dbReference type="SUPFAM" id="SSF52374">
    <property type="entry name" value="Nucleotidylyl transferase"/>
    <property type="match status" value="1"/>
</dbReference>
<evidence type="ECO:0000256" key="1">
    <source>
        <dbReference type="ARBA" id="ARBA00004496"/>
    </source>
</evidence>
<keyword evidence="5 12" id="KW-0547">Nucleotide-binding</keyword>
<dbReference type="GO" id="GO:0005829">
    <property type="term" value="C:cytosol"/>
    <property type="evidence" value="ECO:0007669"/>
    <property type="project" value="TreeGrafter"/>
</dbReference>
<dbReference type="CDD" id="cd07962">
    <property type="entry name" value="Anticodon_Ia_Val"/>
    <property type="match status" value="1"/>
</dbReference>
<comment type="subunit">
    <text evidence="2 12">Monomer.</text>
</comment>
<comment type="function">
    <text evidence="12">Catalyzes the attachment of valine to tRNA(Val). As ValRS can inadvertently accommodate and process structurally similar amino acids such as threonine, to avoid such errors, it has a 'posttransfer' editing activity that hydrolyzes mischarged Thr-tRNA(Val) in a tRNA-dependent manner.</text>
</comment>
<dbReference type="InterPro" id="IPR009008">
    <property type="entry name" value="Val/Leu/Ile-tRNA-synth_edit"/>
</dbReference>
<dbReference type="InterPro" id="IPR033705">
    <property type="entry name" value="Anticodon_Ia_Val"/>
</dbReference>
<keyword evidence="9 12" id="KW-0030">Aminoacyl-tRNA synthetase</keyword>
<dbReference type="PANTHER" id="PTHR11946:SF93">
    <property type="entry name" value="VALINE--TRNA LIGASE, CHLOROPLASTIC_MITOCHONDRIAL 2"/>
    <property type="match status" value="1"/>
</dbReference>
<comment type="domain">
    <text evidence="12">The C-terminal coiled-coil domain is crucial for aminoacylation activity.</text>
</comment>
<evidence type="ECO:0000256" key="9">
    <source>
        <dbReference type="ARBA" id="ARBA00023146"/>
    </source>
</evidence>
<gene>
    <name evidence="12" type="primary">valS</name>
    <name evidence="16" type="ORF">EPK99_18545</name>
</gene>
<evidence type="ECO:0000256" key="6">
    <source>
        <dbReference type="ARBA" id="ARBA00022840"/>
    </source>
</evidence>
<keyword evidence="17" id="KW-1185">Reference proteome</keyword>
<evidence type="ECO:0000256" key="3">
    <source>
        <dbReference type="ARBA" id="ARBA00022490"/>
    </source>
</evidence>
<dbReference type="InterPro" id="IPR037118">
    <property type="entry name" value="Val-tRNA_synth_C_sf"/>
</dbReference>
<keyword evidence="8 12" id="KW-0175">Coiled coil</keyword>
<dbReference type="RefSeq" id="WP_128444576.1">
    <property type="nucleotide sequence ID" value="NZ_SBIP01000004.1"/>
</dbReference>
<dbReference type="Gene3D" id="1.10.287.380">
    <property type="entry name" value="Valyl-tRNA synthetase, C-terminal domain"/>
    <property type="match status" value="1"/>
</dbReference>
<evidence type="ECO:0000256" key="10">
    <source>
        <dbReference type="ARBA" id="ARBA00047552"/>
    </source>
</evidence>
<dbReference type="InterPro" id="IPR001412">
    <property type="entry name" value="aa-tRNA-synth_I_CS"/>
</dbReference>
<dbReference type="AlphaFoldDB" id="A0A3S3RH25"/>
<dbReference type="SUPFAM" id="SSF47323">
    <property type="entry name" value="Anticodon-binding domain of a subclass of class I aminoacyl-tRNA synthetases"/>
    <property type="match status" value="1"/>
</dbReference>
<keyword evidence="6 12" id="KW-0067">ATP-binding</keyword>
<evidence type="ECO:0000259" key="13">
    <source>
        <dbReference type="Pfam" id="PF00133"/>
    </source>
</evidence>
<accession>A0A3S3RH25</accession>
<proteinExistence type="inferred from homology"/>
<evidence type="ECO:0000256" key="8">
    <source>
        <dbReference type="ARBA" id="ARBA00023054"/>
    </source>
</evidence>
<dbReference type="PRINTS" id="PR00986">
    <property type="entry name" value="TRNASYNTHVAL"/>
</dbReference>
<dbReference type="EC" id="6.1.1.9" evidence="12"/>
<dbReference type="GO" id="GO:0002161">
    <property type="term" value="F:aminoacyl-tRNA deacylase activity"/>
    <property type="evidence" value="ECO:0007669"/>
    <property type="project" value="InterPro"/>
</dbReference>